<feature type="region of interest" description="Disordered" evidence="1">
    <location>
        <begin position="14"/>
        <end position="43"/>
    </location>
</feature>
<evidence type="ECO:0000313" key="2">
    <source>
        <dbReference type="Ensembl" id="ENSSRHP00000049561.1"/>
    </source>
</evidence>
<proteinExistence type="predicted"/>
<reference evidence="2" key="1">
    <citation type="submission" date="2025-08" db="UniProtKB">
        <authorList>
            <consortium name="Ensembl"/>
        </authorList>
    </citation>
    <scope>IDENTIFICATION</scope>
</reference>
<dbReference type="GO" id="GO:0000184">
    <property type="term" value="P:nuclear-transcribed mRNA catabolic process, nonsense-mediated decay"/>
    <property type="evidence" value="ECO:0007669"/>
    <property type="project" value="InterPro"/>
</dbReference>
<dbReference type="PANTHER" id="PTHR14270">
    <property type="entry name" value="NONSENSE-MEDIATED MRNA DECAY FACTOR SMG9"/>
    <property type="match status" value="1"/>
</dbReference>
<dbReference type="Ensembl" id="ENSSRHT00000050964.1">
    <property type="protein sequence ID" value="ENSSRHP00000049561.1"/>
    <property type="gene ID" value="ENSSRHG00000024984.1"/>
</dbReference>
<evidence type="ECO:0000256" key="1">
    <source>
        <dbReference type="SAM" id="MobiDB-lite"/>
    </source>
</evidence>
<protein>
    <submittedName>
        <fullName evidence="2">SMG9 nonsense mediated mRNA decay factor</fullName>
    </submittedName>
</protein>
<sequence length="459" mass="51316">TSYKSKLLFKLRLLRRRRRRRDRDPGPPGQNLSGPSRDRDYVPRERRVRLCVQTCACKPSAPASGAPSLEKPIMLIKTRDEGGKPGNTPDVAPSVSGAGTAKLEREGQRPTQPVYQIQNRGMGSAASGGAVDPVIGQTKLLPPEKMKHSIKLVDDQMNWCDSAMEYLRDQTDMLVVGVIGLQGTGKSTIMSLLSANSPEEDQRAYVFRAQAQEIKERAGNQSSGIDFYITQERVIFLDTQPILSPSILDHLINNDRKLPPEYNLPHTYVEMQSLQITAFLFTVCQVNRFLQTAEMLKPSTPSASHDSTGSSGADDASEYYPHIVFLQNNARREEFCPRNLKKMHMAIDKLMAHSHLKYKGTLSMLDFNLFLLPMMENDGEDALTRAGSGPPLFSLLPGYRGHPSFSSLVSKFRSQILAMSRSQLSHTILTEKNWFHYAARIWDGVKKSSALSEYSRLLS</sequence>
<keyword evidence="3" id="KW-1185">Reference proteome</keyword>
<evidence type="ECO:0000313" key="3">
    <source>
        <dbReference type="Proteomes" id="UP000472270"/>
    </source>
</evidence>
<dbReference type="Proteomes" id="UP000472270">
    <property type="component" value="Unassembled WGS sequence"/>
</dbReference>
<reference evidence="2" key="2">
    <citation type="submission" date="2025-09" db="UniProtKB">
        <authorList>
            <consortium name="Ensembl"/>
        </authorList>
    </citation>
    <scope>IDENTIFICATION</scope>
</reference>
<organism evidence="2 3">
    <name type="scientific">Sinocyclocheilus rhinocerous</name>
    <dbReference type="NCBI Taxonomy" id="307959"/>
    <lineage>
        <taxon>Eukaryota</taxon>
        <taxon>Metazoa</taxon>
        <taxon>Chordata</taxon>
        <taxon>Craniata</taxon>
        <taxon>Vertebrata</taxon>
        <taxon>Euteleostomi</taxon>
        <taxon>Actinopterygii</taxon>
        <taxon>Neopterygii</taxon>
        <taxon>Teleostei</taxon>
        <taxon>Ostariophysi</taxon>
        <taxon>Cypriniformes</taxon>
        <taxon>Cyprinidae</taxon>
        <taxon>Cyprininae</taxon>
        <taxon>Sinocyclocheilus</taxon>
    </lineage>
</organism>
<dbReference type="PANTHER" id="PTHR14270:SF0">
    <property type="entry name" value="NONSENSE-MEDIATED MRNA DECAY FACTOR SMG9"/>
    <property type="match status" value="1"/>
</dbReference>
<dbReference type="InterPro" id="IPR039177">
    <property type="entry name" value="SMG9"/>
</dbReference>
<accession>A0A673JD17</accession>
<name>A0A673JD17_9TELE</name>
<dbReference type="AlphaFoldDB" id="A0A673JD17"/>